<protein>
    <submittedName>
        <fullName evidence="1">Uncharacterized protein</fullName>
    </submittedName>
</protein>
<reference evidence="1 2" key="1">
    <citation type="submission" date="2022-11" db="EMBL/GenBank/DDBJ databases">
        <title>The characterization of three novel Bacteroidetes species and genomic analysis of their roles in tidal elemental geochemical cycles.</title>
        <authorList>
            <person name="Ma K."/>
        </authorList>
    </citation>
    <scope>NUCLEOTIDE SEQUENCE [LARGE SCALE GENOMIC DNA]</scope>
    <source>
        <strain evidence="1 2">M17</strain>
    </source>
</reference>
<organism evidence="1 2">
    <name type="scientific">Mangrovivirga halotolerans</name>
    <dbReference type="NCBI Taxonomy" id="2993936"/>
    <lineage>
        <taxon>Bacteria</taxon>
        <taxon>Pseudomonadati</taxon>
        <taxon>Bacteroidota</taxon>
        <taxon>Cytophagia</taxon>
        <taxon>Cytophagales</taxon>
        <taxon>Mangrovivirgaceae</taxon>
        <taxon>Mangrovivirga</taxon>
    </lineage>
</organism>
<gene>
    <name evidence="1" type="ORF">OO013_16485</name>
</gene>
<keyword evidence="2" id="KW-1185">Reference proteome</keyword>
<evidence type="ECO:0000313" key="1">
    <source>
        <dbReference type="EMBL" id="MCX2745479.1"/>
    </source>
</evidence>
<proteinExistence type="predicted"/>
<accession>A0ABT3RVU0</accession>
<evidence type="ECO:0000313" key="2">
    <source>
        <dbReference type="Proteomes" id="UP001209885"/>
    </source>
</evidence>
<dbReference type="RefSeq" id="WP_266058069.1">
    <property type="nucleotide sequence ID" value="NZ_JAPFQN010000010.1"/>
</dbReference>
<name>A0ABT3RVU0_9BACT</name>
<sequence>MYKSKILFISLFILLSININGQEIDSAKIKAVEFFKGILYQTNSNLFKKEKLYSKLEEDFSFPWDKLNLPDEKLNTALDSMIENATLSFSENDFMGNGLEFNSYFPQFIESGMLDLYDMKIIDSELRDKNNNQIKIDEKGSVNFGSKFKAGYRDGSSYSYNWVTVSATFRFEEKELDSARGKVTFKALVTSGYQYKKITRSDVGKTLSIDSLSFKVIDMFDNKVVLNFKNKDKTIFNNLEFINIDDKGNRIKQIPYFEFIKLKKEDKSIKSGPTGEGKITTYAFNYNLFKDNPDMTPDEFDAKVNDKILRIFAAENQEKQGKEEFGEKYLVIYAADNIQNFYLYFPEQIEREFSMEVK</sequence>
<comment type="caution">
    <text evidence="1">The sequence shown here is derived from an EMBL/GenBank/DDBJ whole genome shotgun (WGS) entry which is preliminary data.</text>
</comment>
<dbReference type="EMBL" id="JAPFQN010000010">
    <property type="protein sequence ID" value="MCX2745479.1"/>
    <property type="molecule type" value="Genomic_DNA"/>
</dbReference>
<dbReference type="Proteomes" id="UP001209885">
    <property type="component" value="Unassembled WGS sequence"/>
</dbReference>